<keyword evidence="2" id="KW-1185">Reference proteome</keyword>
<evidence type="ECO:0000313" key="2">
    <source>
        <dbReference type="Proteomes" id="UP000673691"/>
    </source>
</evidence>
<sequence>MPSSDANGEAGSRCVNHDAFQLLQEELKLAMEYSCYVECDSTVVTHLRKQDGRPTVRINNCRAMVGDGGGECGLLRKKGSSSFRLPSSLLFPSVVCV</sequence>
<accession>A0A8H7ZPL1</accession>
<proteinExistence type="predicted"/>
<evidence type="ECO:0000313" key="1">
    <source>
        <dbReference type="EMBL" id="KAG5456934.1"/>
    </source>
</evidence>
<dbReference type="Proteomes" id="UP000673691">
    <property type="component" value="Unassembled WGS sequence"/>
</dbReference>
<protein>
    <submittedName>
        <fullName evidence="1">Uncharacterized protein</fullName>
    </submittedName>
</protein>
<reference evidence="1 2" key="1">
    <citation type="journal article" name="Sci. Rep.">
        <title>Genome-scale phylogenetic analyses confirm Olpidium as the closest living zoosporic fungus to the non-flagellated, terrestrial fungi.</title>
        <authorList>
            <person name="Chang Y."/>
            <person name="Rochon D."/>
            <person name="Sekimoto S."/>
            <person name="Wang Y."/>
            <person name="Chovatia M."/>
            <person name="Sandor L."/>
            <person name="Salamov A."/>
            <person name="Grigoriev I.V."/>
            <person name="Stajich J.E."/>
            <person name="Spatafora J.W."/>
        </authorList>
    </citation>
    <scope>NUCLEOTIDE SEQUENCE [LARGE SCALE GENOMIC DNA]</scope>
    <source>
        <strain evidence="1">S191</strain>
    </source>
</reference>
<gene>
    <name evidence="1" type="ORF">BJ554DRAFT_3184</name>
</gene>
<name>A0A8H7ZPL1_9FUNG</name>
<dbReference type="AlphaFoldDB" id="A0A8H7ZPL1"/>
<comment type="caution">
    <text evidence="1">The sequence shown here is derived from an EMBL/GenBank/DDBJ whole genome shotgun (WGS) entry which is preliminary data.</text>
</comment>
<dbReference type="EMBL" id="JAEFCI010010914">
    <property type="protein sequence ID" value="KAG5456934.1"/>
    <property type="molecule type" value="Genomic_DNA"/>
</dbReference>
<organism evidence="1 2">
    <name type="scientific">Olpidium bornovanus</name>
    <dbReference type="NCBI Taxonomy" id="278681"/>
    <lineage>
        <taxon>Eukaryota</taxon>
        <taxon>Fungi</taxon>
        <taxon>Fungi incertae sedis</taxon>
        <taxon>Olpidiomycota</taxon>
        <taxon>Olpidiomycotina</taxon>
        <taxon>Olpidiomycetes</taxon>
        <taxon>Olpidiales</taxon>
        <taxon>Olpidiaceae</taxon>
        <taxon>Olpidium</taxon>
    </lineage>
</organism>